<reference evidence="7 8" key="1">
    <citation type="journal article" date="2018" name="Syst. Appl. Microbiol.">
        <title>Ereboglobus luteus gen. nov. sp. nov. from cockroach guts, and new insights into the oxygen relationship of the genera Opitutus and Didymococcus (Verrucomicrobia: Opitutaceae).</title>
        <authorList>
            <person name="Tegtmeier D."/>
            <person name="Belitz A."/>
            <person name="Radek R."/>
            <person name="Heimerl T."/>
            <person name="Brune A."/>
        </authorList>
    </citation>
    <scope>NUCLEOTIDE SEQUENCE [LARGE SCALE GENOMIC DNA]</scope>
    <source>
        <strain evidence="7 8">Ho45</strain>
    </source>
</reference>
<dbReference type="GO" id="GO:0016491">
    <property type="term" value="F:oxidoreductase activity"/>
    <property type="evidence" value="ECO:0007669"/>
    <property type="project" value="InterPro"/>
</dbReference>
<keyword evidence="8" id="KW-1185">Reference proteome</keyword>
<accession>A0A2U8DZX8</accession>
<dbReference type="OrthoDB" id="184337at2"/>
<dbReference type="Gene3D" id="3.40.30.10">
    <property type="entry name" value="Glutaredoxin"/>
    <property type="match status" value="1"/>
</dbReference>
<keyword evidence="5" id="KW-0732">Signal</keyword>
<keyword evidence="2" id="KW-0201">Cytochrome c-type biogenesis</keyword>
<dbReference type="GO" id="GO:0017004">
    <property type="term" value="P:cytochrome complex assembly"/>
    <property type="evidence" value="ECO:0007669"/>
    <property type="project" value="UniProtKB-KW"/>
</dbReference>
<dbReference type="Pfam" id="PF00578">
    <property type="entry name" value="AhpC-TSA"/>
    <property type="match status" value="1"/>
</dbReference>
<sequence length="290" mass="32021">MTLTQLIQFMKTKHWMILIAATIAAGVCAPAINAQTGTGDVRTAVGKVVTSLRQKLQNFSGQPTEAAFAGELAEFDKIIAANPKAPADELAEVLVMKSGFYAEVLTDFDKAEALVKRIKTDYPTSQAAAHVDDMLKQLKQLREIQATRAALQPGKVFPDFSVTDIAGKPLTVSQFKGKVVLIDFWATWCPPCVAEIPNVLAAYQKYHDKGFEIIGISLDRDKDALLKYIEQQKMPWPQYFEGDNPQNTLSEKYGVETIPTTYLLDAEGKIVATDLRGNDLEQQLEKLLAK</sequence>
<feature type="signal peptide" evidence="5">
    <location>
        <begin position="1"/>
        <end position="34"/>
    </location>
</feature>
<dbReference type="InterPro" id="IPR036249">
    <property type="entry name" value="Thioredoxin-like_sf"/>
</dbReference>
<dbReference type="PANTHER" id="PTHR42852:SF6">
    <property type="entry name" value="THIOL:DISULFIDE INTERCHANGE PROTEIN DSBE"/>
    <property type="match status" value="1"/>
</dbReference>
<comment type="subcellular location">
    <subcellularLocation>
        <location evidence="1">Cell envelope</location>
    </subcellularLocation>
</comment>
<evidence type="ECO:0000313" key="8">
    <source>
        <dbReference type="Proteomes" id="UP000244896"/>
    </source>
</evidence>
<dbReference type="PROSITE" id="PS00194">
    <property type="entry name" value="THIOREDOXIN_1"/>
    <property type="match status" value="1"/>
</dbReference>
<evidence type="ECO:0000256" key="4">
    <source>
        <dbReference type="ARBA" id="ARBA00023284"/>
    </source>
</evidence>
<dbReference type="KEGG" id="elut:CKA38_01325"/>
<dbReference type="PROSITE" id="PS51352">
    <property type="entry name" value="THIOREDOXIN_2"/>
    <property type="match status" value="1"/>
</dbReference>
<evidence type="ECO:0000256" key="2">
    <source>
        <dbReference type="ARBA" id="ARBA00022748"/>
    </source>
</evidence>
<dbReference type="InterPro" id="IPR050553">
    <property type="entry name" value="Thioredoxin_ResA/DsbE_sf"/>
</dbReference>
<keyword evidence="3" id="KW-1015">Disulfide bond</keyword>
<dbReference type="EMBL" id="CP023004">
    <property type="protein sequence ID" value="AWI08085.1"/>
    <property type="molecule type" value="Genomic_DNA"/>
</dbReference>
<feature type="domain" description="Thioredoxin" evidence="6">
    <location>
        <begin position="151"/>
        <end position="290"/>
    </location>
</feature>
<name>A0A2U8DZX8_9BACT</name>
<dbReference type="InterPro" id="IPR017937">
    <property type="entry name" value="Thioredoxin_CS"/>
</dbReference>
<protein>
    <recommendedName>
        <fullName evidence="6">Thioredoxin domain-containing protein</fullName>
    </recommendedName>
</protein>
<dbReference type="AlphaFoldDB" id="A0A2U8DZX8"/>
<dbReference type="GO" id="GO:0016209">
    <property type="term" value="F:antioxidant activity"/>
    <property type="evidence" value="ECO:0007669"/>
    <property type="project" value="InterPro"/>
</dbReference>
<evidence type="ECO:0000256" key="1">
    <source>
        <dbReference type="ARBA" id="ARBA00004196"/>
    </source>
</evidence>
<evidence type="ECO:0000256" key="3">
    <source>
        <dbReference type="ARBA" id="ARBA00023157"/>
    </source>
</evidence>
<dbReference type="InterPro" id="IPR013766">
    <property type="entry name" value="Thioredoxin_domain"/>
</dbReference>
<evidence type="ECO:0000256" key="5">
    <source>
        <dbReference type="SAM" id="SignalP"/>
    </source>
</evidence>
<feature type="chain" id="PRO_5016134363" description="Thioredoxin domain-containing protein" evidence="5">
    <location>
        <begin position="35"/>
        <end position="290"/>
    </location>
</feature>
<evidence type="ECO:0000313" key="7">
    <source>
        <dbReference type="EMBL" id="AWI08085.1"/>
    </source>
</evidence>
<dbReference type="Proteomes" id="UP000244896">
    <property type="component" value="Chromosome"/>
</dbReference>
<dbReference type="PANTHER" id="PTHR42852">
    <property type="entry name" value="THIOL:DISULFIDE INTERCHANGE PROTEIN DSBE"/>
    <property type="match status" value="1"/>
</dbReference>
<dbReference type="CDD" id="cd02966">
    <property type="entry name" value="TlpA_like_family"/>
    <property type="match status" value="1"/>
</dbReference>
<dbReference type="SUPFAM" id="SSF52833">
    <property type="entry name" value="Thioredoxin-like"/>
    <property type="match status" value="1"/>
</dbReference>
<organism evidence="7 8">
    <name type="scientific">Ereboglobus luteus</name>
    <dbReference type="NCBI Taxonomy" id="1796921"/>
    <lineage>
        <taxon>Bacteria</taxon>
        <taxon>Pseudomonadati</taxon>
        <taxon>Verrucomicrobiota</taxon>
        <taxon>Opitutia</taxon>
        <taxon>Opitutales</taxon>
        <taxon>Opitutaceae</taxon>
        <taxon>Ereboglobus</taxon>
    </lineage>
</organism>
<proteinExistence type="predicted"/>
<gene>
    <name evidence="7" type="ORF">CKA38_01325</name>
</gene>
<keyword evidence="4" id="KW-0676">Redox-active center</keyword>
<dbReference type="GO" id="GO:0030313">
    <property type="term" value="C:cell envelope"/>
    <property type="evidence" value="ECO:0007669"/>
    <property type="project" value="UniProtKB-SubCell"/>
</dbReference>
<dbReference type="InterPro" id="IPR000866">
    <property type="entry name" value="AhpC/TSA"/>
</dbReference>
<evidence type="ECO:0000259" key="6">
    <source>
        <dbReference type="PROSITE" id="PS51352"/>
    </source>
</evidence>